<reference evidence="1 2" key="1">
    <citation type="submission" date="2024-11" db="EMBL/GenBank/DDBJ databases">
        <title>A near-complete genome assembly of Cinchona calisaya.</title>
        <authorList>
            <person name="Lian D.C."/>
            <person name="Zhao X.W."/>
            <person name="Wei L."/>
        </authorList>
    </citation>
    <scope>NUCLEOTIDE SEQUENCE [LARGE SCALE GENOMIC DNA]</scope>
    <source>
        <tissue evidence="1">Nenye</tissue>
    </source>
</reference>
<sequence>MVHVWPVFSFRPPPGFWNGRCPNCVGAVVVDFKDACLSGGGPQLTEVQQYSAVWKTVQGLLQPPGARSSSGHSSFMSAVHQMTSVQALDGRLSSIGTLNPSTREISRKSRLYIDWFNAYSTVVTGGAPDVVH</sequence>
<evidence type="ECO:0000313" key="2">
    <source>
        <dbReference type="Proteomes" id="UP001630127"/>
    </source>
</evidence>
<protein>
    <submittedName>
        <fullName evidence="1">Uncharacterized protein</fullName>
    </submittedName>
</protein>
<dbReference type="EMBL" id="JBJUIK010000016">
    <property type="protein sequence ID" value="KAL3499375.1"/>
    <property type="molecule type" value="Genomic_DNA"/>
</dbReference>
<name>A0ABD2Y0U0_9GENT</name>
<organism evidence="1 2">
    <name type="scientific">Cinchona calisaya</name>
    <dbReference type="NCBI Taxonomy" id="153742"/>
    <lineage>
        <taxon>Eukaryota</taxon>
        <taxon>Viridiplantae</taxon>
        <taxon>Streptophyta</taxon>
        <taxon>Embryophyta</taxon>
        <taxon>Tracheophyta</taxon>
        <taxon>Spermatophyta</taxon>
        <taxon>Magnoliopsida</taxon>
        <taxon>eudicotyledons</taxon>
        <taxon>Gunneridae</taxon>
        <taxon>Pentapetalae</taxon>
        <taxon>asterids</taxon>
        <taxon>lamiids</taxon>
        <taxon>Gentianales</taxon>
        <taxon>Rubiaceae</taxon>
        <taxon>Cinchonoideae</taxon>
        <taxon>Cinchoneae</taxon>
        <taxon>Cinchona</taxon>
    </lineage>
</organism>
<evidence type="ECO:0000313" key="1">
    <source>
        <dbReference type="EMBL" id="KAL3499375.1"/>
    </source>
</evidence>
<proteinExistence type="predicted"/>
<dbReference type="Proteomes" id="UP001630127">
    <property type="component" value="Unassembled WGS sequence"/>
</dbReference>
<comment type="caution">
    <text evidence="1">The sequence shown here is derived from an EMBL/GenBank/DDBJ whole genome shotgun (WGS) entry which is preliminary data.</text>
</comment>
<keyword evidence="2" id="KW-1185">Reference proteome</keyword>
<accession>A0ABD2Y0U0</accession>
<gene>
    <name evidence="1" type="ORF">ACH5RR_038468</name>
</gene>
<dbReference type="AlphaFoldDB" id="A0ABD2Y0U0"/>